<dbReference type="NCBIfam" id="TIGR01167">
    <property type="entry name" value="LPXTG_anchor"/>
    <property type="match status" value="1"/>
</dbReference>
<dbReference type="AlphaFoldDB" id="A0A1C4VMM7"/>
<evidence type="ECO:0000256" key="5">
    <source>
        <dbReference type="SAM" id="MobiDB-lite"/>
    </source>
</evidence>
<evidence type="ECO:0000256" key="3">
    <source>
        <dbReference type="ARBA" id="ARBA00022729"/>
    </source>
</evidence>
<proteinExistence type="predicted"/>
<keyword evidence="4" id="KW-0572">Peptidoglycan-anchor</keyword>
<evidence type="ECO:0000256" key="6">
    <source>
        <dbReference type="SAM" id="Phobius"/>
    </source>
</evidence>
<keyword evidence="3" id="KW-0732">Signal</keyword>
<evidence type="ECO:0000256" key="4">
    <source>
        <dbReference type="ARBA" id="ARBA00023088"/>
    </source>
</evidence>
<keyword evidence="2" id="KW-0964">Secreted</keyword>
<evidence type="ECO:0000259" key="7">
    <source>
        <dbReference type="PROSITE" id="PS50847"/>
    </source>
</evidence>
<reference evidence="9" key="1">
    <citation type="submission" date="2016-06" db="EMBL/GenBank/DDBJ databases">
        <authorList>
            <person name="Varghese N."/>
            <person name="Submissions Spin"/>
        </authorList>
    </citation>
    <scope>NUCLEOTIDE SEQUENCE [LARGE SCALE GENOMIC DNA]</scope>
    <source>
        <strain evidence="9">DSM 45160</strain>
    </source>
</reference>
<keyword evidence="1" id="KW-0134">Cell wall</keyword>
<name>A0A1C4VMM7_9ACTN</name>
<keyword evidence="6" id="KW-0472">Membrane</keyword>
<dbReference type="InterPro" id="IPR019931">
    <property type="entry name" value="LPXTG_anchor"/>
</dbReference>
<keyword evidence="9" id="KW-1185">Reference proteome</keyword>
<feature type="region of interest" description="Disordered" evidence="5">
    <location>
        <begin position="55"/>
        <end position="98"/>
    </location>
</feature>
<organism evidence="8 9">
    <name type="scientific">Micromonospora chokoriensis</name>
    <dbReference type="NCBI Taxonomy" id="356851"/>
    <lineage>
        <taxon>Bacteria</taxon>
        <taxon>Bacillati</taxon>
        <taxon>Actinomycetota</taxon>
        <taxon>Actinomycetes</taxon>
        <taxon>Micromonosporales</taxon>
        <taxon>Micromonosporaceae</taxon>
        <taxon>Micromonospora</taxon>
    </lineage>
</organism>
<sequence length="129" mass="13001">MPHRRLSAIPVTGRLALVVFVVLAAALLAPVAPNAVGQPSGRAVVAPSAGTGVIFEVRPAPTTAPPTQPPPTPTAQPTETAQPQPPTRSPQHGGELPVTGVGPSLLMLVLVGATLVVGGVLLRRRRSAG</sequence>
<evidence type="ECO:0000313" key="9">
    <source>
        <dbReference type="Proteomes" id="UP000198224"/>
    </source>
</evidence>
<dbReference type="Proteomes" id="UP000198224">
    <property type="component" value="Chromosome I"/>
</dbReference>
<keyword evidence="6" id="KW-1133">Transmembrane helix</keyword>
<accession>A0A1C4VMM7</accession>
<feature type="domain" description="Gram-positive cocci surface proteins LPxTG" evidence="7">
    <location>
        <begin position="96"/>
        <end position="129"/>
    </location>
</feature>
<feature type="compositionally biased region" description="Pro residues" evidence="5">
    <location>
        <begin position="62"/>
        <end position="74"/>
    </location>
</feature>
<evidence type="ECO:0000256" key="2">
    <source>
        <dbReference type="ARBA" id="ARBA00022525"/>
    </source>
</evidence>
<dbReference type="EMBL" id="LT607409">
    <property type="protein sequence ID" value="SCE85247.1"/>
    <property type="molecule type" value="Genomic_DNA"/>
</dbReference>
<dbReference type="RefSeq" id="WP_088987329.1">
    <property type="nucleotide sequence ID" value="NZ_LT607409.1"/>
</dbReference>
<evidence type="ECO:0000313" key="8">
    <source>
        <dbReference type="EMBL" id="SCE85247.1"/>
    </source>
</evidence>
<evidence type="ECO:0000256" key="1">
    <source>
        <dbReference type="ARBA" id="ARBA00022512"/>
    </source>
</evidence>
<keyword evidence="6" id="KW-0812">Transmembrane</keyword>
<protein>
    <submittedName>
        <fullName evidence="8">LPXTG-motif cell wall anchor domain-containing protein</fullName>
    </submittedName>
</protein>
<gene>
    <name evidence="8" type="ORF">GA0070612_1608</name>
</gene>
<feature type="transmembrane region" description="Helical" evidence="6">
    <location>
        <begin position="104"/>
        <end position="122"/>
    </location>
</feature>
<dbReference type="PROSITE" id="PS50847">
    <property type="entry name" value="GRAM_POS_ANCHORING"/>
    <property type="match status" value="1"/>
</dbReference>